<dbReference type="EMBL" id="FRDI01000003">
    <property type="protein sequence ID" value="SHN56447.1"/>
    <property type="molecule type" value="Genomic_DNA"/>
</dbReference>
<evidence type="ECO:0000256" key="12">
    <source>
        <dbReference type="SAM" id="Phobius"/>
    </source>
</evidence>
<organism evidence="13 14">
    <name type="scientific">Desulfovibrio litoralis DSM 11393</name>
    <dbReference type="NCBI Taxonomy" id="1121455"/>
    <lineage>
        <taxon>Bacteria</taxon>
        <taxon>Pseudomonadati</taxon>
        <taxon>Thermodesulfobacteriota</taxon>
        <taxon>Desulfovibrionia</taxon>
        <taxon>Desulfovibrionales</taxon>
        <taxon>Desulfovibrionaceae</taxon>
        <taxon>Desulfovibrio</taxon>
    </lineage>
</organism>
<dbReference type="NCBIfam" id="TIGR01475">
    <property type="entry name" value="ubiA_other"/>
    <property type="match status" value="1"/>
</dbReference>
<evidence type="ECO:0000313" key="13">
    <source>
        <dbReference type="EMBL" id="SHN56447.1"/>
    </source>
</evidence>
<feature type="transmembrane region" description="Helical" evidence="12">
    <location>
        <begin position="248"/>
        <end position="269"/>
    </location>
</feature>
<dbReference type="EC" id="2.5.1.39" evidence="11"/>
<dbReference type="InterPro" id="IPR000537">
    <property type="entry name" value="UbiA_prenyltransferase"/>
</dbReference>
<dbReference type="Proteomes" id="UP000186469">
    <property type="component" value="Unassembled WGS sequence"/>
</dbReference>
<comment type="similarity">
    <text evidence="3">Belongs to the UbiA prenyltransferase family.</text>
</comment>
<keyword evidence="10 12" id="KW-0472">Membrane</keyword>
<dbReference type="Gene3D" id="1.20.120.1780">
    <property type="entry name" value="UbiA prenyltransferase"/>
    <property type="match status" value="1"/>
</dbReference>
<feature type="transmembrane region" description="Helical" evidence="12">
    <location>
        <begin position="189"/>
        <end position="214"/>
    </location>
</feature>
<keyword evidence="7" id="KW-0831">Ubiquinone biosynthesis</keyword>
<evidence type="ECO:0000313" key="14">
    <source>
        <dbReference type="Proteomes" id="UP000186469"/>
    </source>
</evidence>
<evidence type="ECO:0000256" key="1">
    <source>
        <dbReference type="ARBA" id="ARBA00001946"/>
    </source>
</evidence>
<evidence type="ECO:0000256" key="9">
    <source>
        <dbReference type="ARBA" id="ARBA00022989"/>
    </source>
</evidence>
<evidence type="ECO:0000256" key="2">
    <source>
        <dbReference type="ARBA" id="ARBA00004141"/>
    </source>
</evidence>
<dbReference type="Gene3D" id="1.10.357.140">
    <property type="entry name" value="UbiA prenyltransferase"/>
    <property type="match status" value="1"/>
</dbReference>
<dbReference type="GO" id="GO:0005886">
    <property type="term" value="C:plasma membrane"/>
    <property type="evidence" value="ECO:0007669"/>
    <property type="project" value="TreeGrafter"/>
</dbReference>
<dbReference type="FunFam" id="1.20.120.1780:FF:000001">
    <property type="entry name" value="4-hydroxybenzoate octaprenyltransferase"/>
    <property type="match status" value="1"/>
</dbReference>
<keyword evidence="8 12" id="KW-0812">Transmembrane</keyword>
<reference evidence="13 14" key="1">
    <citation type="submission" date="2016-12" db="EMBL/GenBank/DDBJ databases">
        <authorList>
            <person name="Song W.-J."/>
            <person name="Kurnit D.M."/>
        </authorList>
    </citation>
    <scope>NUCLEOTIDE SEQUENCE [LARGE SCALE GENOMIC DNA]</scope>
    <source>
        <strain evidence="13 14">DSM 11393</strain>
    </source>
</reference>
<dbReference type="GO" id="GO:0008412">
    <property type="term" value="F:4-hydroxybenzoate polyprenyltransferase activity"/>
    <property type="evidence" value="ECO:0007669"/>
    <property type="project" value="UniProtKB-EC"/>
</dbReference>
<dbReference type="AlphaFoldDB" id="A0A1M7SD64"/>
<evidence type="ECO:0000256" key="8">
    <source>
        <dbReference type="ARBA" id="ARBA00022692"/>
    </source>
</evidence>
<gene>
    <name evidence="13" type="ORF">SAMN02745728_00792</name>
</gene>
<evidence type="ECO:0000256" key="4">
    <source>
        <dbReference type="ARBA" id="ARBA00022475"/>
    </source>
</evidence>
<proteinExistence type="inferred from homology"/>
<feature type="transmembrane region" description="Helical" evidence="12">
    <location>
        <begin position="122"/>
        <end position="142"/>
    </location>
</feature>
<dbReference type="InterPro" id="IPR044878">
    <property type="entry name" value="UbiA_sf"/>
</dbReference>
<keyword evidence="9 12" id="KW-1133">Transmembrane helix</keyword>
<feature type="transmembrane region" description="Helical" evidence="12">
    <location>
        <begin position="220"/>
        <end position="236"/>
    </location>
</feature>
<evidence type="ECO:0000256" key="10">
    <source>
        <dbReference type="ARBA" id="ARBA00023136"/>
    </source>
</evidence>
<dbReference type="GO" id="GO:0006744">
    <property type="term" value="P:ubiquinone biosynthetic process"/>
    <property type="evidence" value="ECO:0007669"/>
    <property type="project" value="UniProtKB-KW"/>
</dbReference>
<dbReference type="Pfam" id="PF01040">
    <property type="entry name" value="UbiA"/>
    <property type="match status" value="1"/>
</dbReference>
<dbReference type="InterPro" id="IPR006371">
    <property type="entry name" value="Polyprenyltransferase_UbiA-li"/>
</dbReference>
<evidence type="ECO:0000256" key="6">
    <source>
        <dbReference type="ARBA" id="ARBA00022679"/>
    </source>
</evidence>
<feature type="transmembrane region" description="Helical" evidence="12">
    <location>
        <begin position="101"/>
        <end position="117"/>
    </location>
</feature>
<dbReference type="InterPro" id="IPR039653">
    <property type="entry name" value="Prenyltransferase"/>
</dbReference>
<dbReference type="FunFam" id="1.10.357.140:FF:000008">
    <property type="entry name" value="4-hydroxybenzoate octaprenyltransferase"/>
    <property type="match status" value="1"/>
</dbReference>
<evidence type="ECO:0000256" key="7">
    <source>
        <dbReference type="ARBA" id="ARBA00022688"/>
    </source>
</evidence>
<keyword evidence="6 13" id="KW-0808">Transferase</keyword>
<dbReference type="PANTHER" id="PTHR11048:SF28">
    <property type="entry name" value="4-HYDROXYBENZOATE POLYPRENYLTRANSFERASE, MITOCHONDRIAL"/>
    <property type="match status" value="1"/>
</dbReference>
<dbReference type="STRING" id="1121455.SAMN02745728_00792"/>
<evidence type="ECO:0000256" key="11">
    <source>
        <dbReference type="ARBA" id="ARBA00034524"/>
    </source>
</evidence>
<sequence>MIKIEHSIFALPFAWFGLFAAQDTFPSLLTFIVFSLAMVCGRSFAMGINRILDVKIDTENPRTLMRPLVTGEITKKQALIFSLSMGVGLLIFSALLNIKCVILAIIILCLSVLYSYAKRFTFLCHFILGLILGLSPVAGWLATGTELTLTPILIGLGVMFWVAGFDIIYACQDFEFDLKQGLNSFPVKYGLNTALTFAGFFHINTIIFFLLSGLALNLNFYWYLIMATVSGLLIWQHKLVSHTNLSKVNIAFFYINAIISPLILLGFILCSP</sequence>
<name>A0A1M7SD64_9BACT</name>
<keyword evidence="14" id="KW-1185">Reference proteome</keyword>
<dbReference type="PANTHER" id="PTHR11048">
    <property type="entry name" value="PRENYLTRANSFERASES"/>
    <property type="match status" value="1"/>
</dbReference>
<comment type="subcellular location">
    <subcellularLocation>
        <location evidence="2">Membrane</location>
        <topology evidence="2">Multi-pass membrane protein</topology>
    </subcellularLocation>
</comment>
<keyword evidence="4" id="KW-1003">Cell membrane</keyword>
<evidence type="ECO:0000256" key="3">
    <source>
        <dbReference type="ARBA" id="ARBA00005985"/>
    </source>
</evidence>
<evidence type="ECO:0000256" key="5">
    <source>
        <dbReference type="ARBA" id="ARBA00022519"/>
    </source>
</evidence>
<comment type="cofactor">
    <cofactor evidence="1">
        <name>Mg(2+)</name>
        <dbReference type="ChEBI" id="CHEBI:18420"/>
    </cofactor>
</comment>
<dbReference type="CDD" id="cd13959">
    <property type="entry name" value="PT_UbiA_COQ2"/>
    <property type="match status" value="1"/>
</dbReference>
<accession>A0A1M7SD64</accession>
<keyword evidence="5" id="KW-0997">Cell inner membrane</keyword>
<protein>
    <recommendedName>
        <fullName evidence="11">4-hydroxybenzoate polyprenyltransferase</fullName>
        <ecNumber evidence="11">2.5.1.39</ecNumber>
    </recommendedName>
</protein>
<feature type="transmembrane region" description="Helical" evidence="12">
    <location>
        <begin position="148"/>
        <end position="169"/>
    </location>
</feature>